<dbReference type="InterPro" id="IPR014776">
    <property type="entry name" value="4pyrrole_Mease_sub2"/>
</dbReference>
<dbReference type="eggNOG" id="COG2243">
    <property type="taxonomic scope" value="Bacteria"/>
</dbReference>
<dbReference type="Gene3D" id="3.40.1010.10">
    <property type="entry name" value="Cobalt-precorrin-4 Transmethylase, Domain 1"/>
    <property type="match status" value="1"/>
</dbReference>
<keyword evidence="4" id="KW-0489">Methyltransferase</keyword>
<feature type="domain" description="Tetrapyrrole methylase" evidence="8">
    <location>
        <begin position="3"/>
        <end position="213"/>
    </location>
</feature>
<sequence length="234" mass="25328">MPKLYGVGAGPGDPDLLTLKALKVLNSAKTIFVASSSKNAYSLAAKVVSSHVPEGKELKPLSFPMTYDENALSRAWKDNAKTVLKALAEGDVAFLTMGDPSFYSTFVYLAREIRKLAPEVEIELVPGITAAQAAAARLNLSLAEGDETVLFASGAKGGQIIRKFGGQVNSIILYKVYRSSKDIYNALKEKDLLDKVKGISCCSMPEEKVYPDALSLKNKKLPYFTLFIVGGRKI</sequence>
<evidence type="ECO:0000259" key="8">
    <source>
        <dbReference type="Pfam" id="PF00590"/>
    </source>
</evidence>
<keyword evidence="3" id="KW-0169">Cobalamin biosynthesis</keyword>
<protein>
    <submittedName>
        <fullName evidence="9">Precorrin-2 C20-methyltransferase</fullName>
    </submittedName>
</protein>
<dbReference type="GO" id="GO:0032259">
    <property type="term" value="P:methylation"/>
    <property type="evidence" value="ECO:0007669"/>
    <property type="project" value="UniProtKB-KW"/>
</dbReference>
<dbReference type="PROSITE" id="PS00839">
    <property type="entry name" value="SUMT_1"/>
    <property type="match status" value="1"/>
</dbReference>
<evidence type="ECO:0000256" key="3">
    <source>
        <dbReference type="ARBA" id="ARBA00022573"/>
    </source>
</evidence>
<dbReference type="GO" id="GO:0009236">
    <property type="term" value="P:cobalamin biosynthetic process"/>
    <property type="evidence" value="ECO:0007669"/>
    <property type="project" value="UniProtKB-UniRule"/>
</dbReference>
<evidence type="ECO:0000256" key="5">
    <source>
        <dbReference type="ARBA" id="ARBA00022679"/>
    </source>
</evidence>
<dbReference type="InterPro" id="IPR006364">
    <property type="entry name" value="CobI/CbiL/CobIJ_dom"/>
</dbReference>
<evidence type="ECO:0000256" key="1">
    <source>
        <dbReference type="ARBA" id="ARBA00004953"/>
    </source>
</evidence>
<dbReference type="Proteomes" id="UP000006793">
    <property type="component" value="Chromosome"/>
</dbReference>
<dbReference type="GO" id="GO:0030788">
    <property type="term" value="F:precorrin-2 C20-methyltransferase activity"/>
    <property type="evidence" value="ECO:0007669"/>
    <property type="project" value="InterPro"/>
</dbReference>
<dbReference type="RefSeq" id="WP_013908498.1">
    <property type="nucleotide sequence ID" value="NC_015681.1"/>
</dbReference>
<reference evidence="9 10" key="2">
    <citation type="journal article" date="2012" name="Stand. Genomic Sci.">
        <title>Complete genome sequence of the thermophilic sulfate-reducing ocean bacterium Thermodesulfatator indicus type strain (CIR29812(T)).</title>
        <authorList>
            <person name="Anderson I."/>
            <person name="Saunders E."/>
            <person name="Lapidus A."/>
            <person name="Nolan M."/>
            <person name="Lucas S."/>
            <person name="Tice H."/>
            <person name="Del Rio T.G."/>
            <person name="Cheng J.F."/>
            <person name="Han C."/>
            <person name="Tapia R."/>
            <person name="Goodwin L.A."/>
            <person name="Pitluck S."/>
            <person name="Liolios K."/>
            <person name="Mavromatis K."/>
            <person name="Pagani I."/>
            <person name="Ivanova N."/>
            <person name="Mikhailova N."/>
            <person name="Pati A."/>
            <person name="Chen A."/>
            <person name="Palaniappan K."/>
            <person name="Land M."/>
            <person name="Hauser L."/>
            <person name="Jeffries C.D."/>
            <person name="Chang Y.J."/>
            <person name="Brambilla E.M."/>
            <person name="Rohde M."/>
            <person name="Spring S."/>
            <person name="Goker M."/>
            <person name="Detter J.C."/>
            <person name="Woyke T."/>
            <person name="Bristow J."/>
            <person name="Eisen J.A."/>
            <person name="Markowitz V."/>
            <person name="Hugenholtz P."/>
            <person name="Kyrpides N.C."/>
            <person name="Klenk H.P."/>
        </authorList>
    </citation>
    <scope>NUCLEOTIDE SEQUENCE [LARGE SCALE GENOMIC DNA]</scope>
    <source>
        <strain evidence="10">DSM 15286 / JCM 11887 / CIR29812</strain>
    </source>
</reference>
<accession>F8ACC1</accession>
<dbReference type="InterPro" id="IPR003043">
    <property type="entry name" value="Uropor_MeTrfase_CS"/>
</dbReference>
<dbReference type="STRING" id="667014.Thein_1904"/>
<dbReference type="EMBL" id="CP002683">
    <property type="protein sequence ID" value="AEH45759.1"/>
    <property type="molecule type" value="Genomic_DNA"/>
</dbReference>
<dbReference type="InterPro" id="IPR012382">
    <property type="entry name" value="CobI/CbiL"/>
</dbReference>
<dbReference type="AlphaFoldDB" id="F8ACC1"/>
<dbReference type="NCBIfam" id="TIGR01467">
    <property type="entry name" value="cobI_cbiL"/>
    <property type="match status" value="1"/>
</dbReference>
<dbReference type="PANTHER" id="PTHR43467">
    <property type="entry name" value="COBALT-PRECORRIN-2 C(20)-METHYLTRANSFERASE"/>
    <property type="match status" value="1"/>
</dbReference>
<dbReference type="Pfam" id="PF00590">
    <property type="entry name" value="TP_methylase"/>
    <property type="match status" value="1"/>
</dbReference>
<evidence type="ECO:0000256" key="2">
    <source>
        <dbReference type="ARBA" id="ARBA00005879"/>
    </source>
</evidence>
<gene>
    <name evidence="9" type="ordered locus">Thein_1904</name>
</gene>
<keyword evidence="10" id="KW-1185">Reference proteome</keyword>
<comment type="similarity">
    <text evidence="2 7">Belongs to the precorrin methyltransferase family.</text>
</comment>
<organism evidence="9 10">
    <name type="scientific">Thermodesulfatator indicus (strain DSM 15286 / JCM 11887 / CIR29812)</name>
    <dbReference type="NCBI Taxonomy" id="667014"/>
    <lineage>
        <taxon>Bacteria</taxon>
        <taxon>Pseudomonadati</taxon>
        <taxon>Thermodesulfobacteriota</taxon>
        <taxon>Thermodesulfobacteria</taxon>
        <taxon>Thermodesulfobacteriales</taxon>
        <taxon>Thermodesulfatatoraceae</taxon>
        <taxon>Thermodesulfatator</taxon>
    </lineage>
</organism>
<dbReference type="CDD" id="cd11645">
    <property type="entry name" value="Precorrin_2_C20_MT"/>
    <property type="match status" value="1"/>
</dbReference>
<name>F8ACC1_THEID</name>
<dbReference type="InterPro" id="IPR000878">
    <property type="entry name" value="4pyrrol_Mease"/>
</dbReference>
<dbReference type="OrthoDB" id="9804789at2"/>
<evidence type="ECO:0000256" key="6">
    <source>
        <dbReference type="ARBA" id="ARBA00022691"/>
    </source>
</evidence>
<keyword evidence="6" id="KW-0949">S-adenosyl-L-methionine</keyword>
<dbReference type="PANTHER" id="PTHR43467:SF2">
    <property type="entry name" value="COBALT-PRECORRIN-2 C(20)-METHYLTRANSFERASE"/>
    <property type="match status" value="1"/>
</dbReference>
<dbReference type="UniPathway" id="UPA00148"/>
<keyword evidence="5" id="KW-0808">Transferase</keyword>
<evidence type="ECO:0000256" key="7">
    <source>
        <dbReference type="PIRNR" id="PIRNR036427"/>
    </source>
</evidence>
<dbReference type="HOGENOM" id="CLU_076014_2_1_0"/>
<dbReference type="PIRSF" id="PIRSF036427">
    <property type="entry name" value="Precrrn-2_mtase"/>
    <property type="match status" value="1"/>
</dbReference>
<evidence type="ECO:0000256" key="4">
    <source>
        <dbReference type="ARBA" id="ARBA00022603"/>
    </source>
</evidence>
<dbReference type="SUPFAM" id="SSF53790">
    <property type="entry name" value="Tetrapyrrole methylase"/>
    <property type="match status" value="1"/>
</dbReference>
<proteinExistence type="inferred from homology"/>
<comment type="pathway">
    <text evidence="1">Cofactor biosynthesis; adenosylcobalamin biosynthesis.</text>
</comment>
<dbReference type="InterPro" id="IPR035996">
    <property type="entry name" value="4pyrrol_Methylase_sf"/>
</dbReference>
<evidence type="ECO:0000313" key="9">
    <source>
        <dbReference type="EMBL" id="AEH45759.1"/>
    </source>
</evidence>
<evidence type="ECO:0000313" key="10">
    <source>
        <dbReference type="Proteomes" id="UP000006793"/>
    </source>
</evidence>
<dbReference type="KEGG" id="tid:Thein_1904"/>
<dbReference type="InterPro" id="IPR014777">
    <property type="entry name" value="4pyrrole_Mease_sub1"/>
</dbReference>
<dbReference type="Gene3D" id="3.30.950.10">
    <property type="entry name" value="Methyltransferase, Cobalt-precorrin-4 Transmethylase, Domain 2"/>
    <property type="match status" value="1"/>
</dbReference>
<reference evidence="10" key="1">
    <citation type="submission" date="2011-04" db="EMBL/GenBank/DDBJ databases">
        <title>The complete genome of Thermodesulfatator indicus DSM 15286.</title>
        <authorList>
            <person name="Lucas S."/>
            <person name="Copeland A."/>
            <person name="Lapidus A."/>
            <person name="Bruce D."/>
            <person name="Goodwin L."/>
            <person name="Pitluck S."/>
            <person name="Peters L."/>
            <person name="Kyrpides N."/>
            <person name="Mavromatis K."/>
            <person name="Pagani I."/>
            <person name="Ivanova N."/>
            <person name="Saunders L."/>
            <person name="Detter J.C."/>
            <person name="Tapia R."/>
            <person name="Han C."/>
            <person name="Land M."/>
            <person name="Hauser L."/>
            <person name="Markowitz V."/>
            <person name="Cheng J.-F."/>
            <person name="Hugenholtz P."/>
            <person name="Woyke T."/>
            <person name="Wu D."/>
            <person name="Spring S."/>
            <person name="Schroeder M."/>
            <person name="Brambilla E."/>
            <person name="Klenk H.-P."/>
            <person name="Eisen J.A."/>
        </authorList>
    </citation>
    <scope>NUCLEOTIDE SEQUENCE [LARGE SCALE GENOMIC DNA]</scope>
    <source>
        <strain evidence="10">DSM 15286 / JCM 11887 / CIR29812</strain>
    </source>
</reference>
<dbReference type="PaxDb" id="667014-Thein_1904"/>
<dbReference type="InParanoid" id="F8ACC1"/>